<name>M5UQS3_9BACT</name>
<dbReference type="GO" id="GO:0045454">
    <property type="term" value="P:cell redox homeostasis"/>
    <property type="evidence" value="ECO:0007669"/>
    <property type="project" value="TreeGrafter"/>
</dbReference>
<evidence type="ECO:0000313" key="3">
    <source>
        <dbReference type="Proteomes" id="UP000011885"/>
    </source>
</evidence>
<dbReference type="PANTHER" id="PTHR45663">
    <property type="entry name" value="GEO12009P1"/>
    <property type="match status" value="1"/>
</dbReference>
<feature type="domain" description="Thioredoxin" evidence="1">
    <location>
        <begin position="1"/>
        <end position="65"/>
    </location>
</feature>
<dbReference type="InterPro" id="IPR036249">
    <property type="entry name" value="Thioredoxin-like_sf"/>
</dbReference>
<proteinExistence type="predicted"/>
<dbReference type="GO" id="GO:0005829">
    <property type="term" value="C:cytosol"/>
    <property type="evidence" value="ECO:0007669"/>
    <property type="project" value="TreeGrafter"/>
</dbReference>
<keyword evidence="2" id="KW-0560">Oxidoreductase</keyword>
<dbReference type="CDD" id="cd02947">
    <property type="entry name" value="TRX_family"/>
    <property type="match status" value="1"/>
</dbReference>
<dbReference type="PATRIC" id="fig|1263870.3.peg.253"/>
<dbReference type="PANTHER" id="PTHR45663:SF11">
    <property type="entry name" value="GEO12009P1"/>
    <property type="match status" value="1"/>
</dbReference>
<evidence type="ECO:0000313" key="2">
    <source>
        <dbReference type="EMBL" id="EMI58338.1"/>
    </source>
</evidence>
<dbReference type="EC" id="1.8.4.2" evidence="2"/>
<dbReference type="InterPro" id="IPR013766">
    <property type="entry name" value="Thioredoxin_domain"/>
</dbReference>
<dbReference type="Gene3D" id="3.40.30.10">
    <property type="entry name" value="Glutaredoxin"/>
    <property type="match status" value="1"/>
</dbReference>
<reference evidence="2 3" key="1">
    <citation type="journal article" date="2013" name="Mar. Genomics">
        <title>Expression of sulfatases in Rhodopirellula baltica and the diversity of sulfatases in the genus Rhodopirellula.</title>
        <authorList>
            <person name="Wegner C.E."/>
            <person name="Richter-Heitmann T."/>
            <person name="Klindworth A."/>
            <person name="Klockow C."/>
            <person name="Richter M."/>
            <person name="Achstetter T."/>
            <person name="Glockner F.O."/>
            <person name="Harder J."/>
        </authorList>
    </citation>
    <scope>NUCLEOTIDE SEQUENCE [LARGE SCALE GENOMIC DNA]</scope>
    <source>
        <strain evidence="2 3">SM41</strain>
    </source>
</reference>
<dbReference type="Pfam" id="PF00085">
    <property type="entry name" value="Thioredoxin"/>
    <property type="match status" value="1"/>
</dbReference>
<gene>
    <name evidence="2" type="ORF">RSSM_00230</name>
</gene>
<sequence>MAPAFKQAAFNASPHAIFAKLNTEDNPSVASQFAITGIPTIILFRGGREANRHSGMLDASGISQFALQ</sequence>
<evidence type="ECO:0000259" key="1">
    <source>
        <dbReference type="Pfam" id="PF00085"/>
    </source>
</evidence>
<protein>
    <submittedName>
        <fullName evidence="2">Thioredoxin</fullName>
        <ecNumber evidence="2">1.8.4.2</ecNumber>
    </submittedName>
</protein>
<dbReference type="EMBL" id="ANOH01000019">
    <property type="protein sequence ID" value="EMI58338.1"/>
    <property type="molecule type" value="Genomic_DNA"/>
</dbReference>
<organism evidence="2 3">
    <name type="scientific">Rhodopirellula sallentina SM41</name>
    <dbReference type="NCBI Taxonomy" id="1263870"/>
    <lineage>
        <taxon>Bacteria</taxon>
        <taxon>Pseudomonadati</taxon>
        <taxon>Planctomycetota</taxon>
        <taxon>Planctomycetia</taxon>
        <taxon>Pirellulales</taxon>
        <taxon>Pirellulaceae</taxon>
        <taxon>Rhodopirellula</taxon>
    </lineage>
</organism>
<dbReference type="AlphaFoldDB" id="M5UQS3"/>
<dbReference type="Proteomes" id="UP000011885">
    <property type="component" value="Unassembled WGS sequence"/>
</dbReference>
<comment type="caution">
    <text evidence="2">The sequence shown here is derived from an EMBL/GenBank/DDBJ whole genome shotgun (WGS) entry which is preliminary data.</text>
</comment>
<keyword evidence="3" id="KW-1185">Reference proteome</keyword>
<dbReference type="GO" id="GO:0019153">
    <property type="term" value="F:protein-disulfide reductase (glutathione) activity"/>
    <property type="evidence" value="ECO:0007669"/>
    <property type="project" value="UniProtKB-EC"/>
</dbReference>
<accession>M5UQS3</accession>
<dbReference type="SUPFAM" id="SSF52833">
    <property type="entry name" value="Thioredoxin-like"/>
    <property type="match status" value="1"/>
</dbReference>